<gene>
    <name evidence="1" type="ORF">AS189_09645</name>
</gene>
<sequence length="78" mass="8305">MHEFGPTDGTLGVGRKTCGLVHFGVEEMRVNIKNSGAACFGVAVLVGQKLDLFVSQTANGWKSAAQVNTRSLSLLQVR</sequence>
<dbReference type="Proteomes" id="UP000059574">
    <property type="component" value="Chromosome"/>
</dbReference>
<evidence type="ECO:0000313" key="1">
    <source>
        <dbReference type="EMBL" id="ALO66712.1"/>
    </source>
</evidence>
<proteinExistence type="predicted"/>
<evidence type="ECO:0000313" key="2">
    <source>
        <dbReference type="Proteomes" id="UP000059574"/>
    </source>
</evidence>
<accession>A0A0S2LZP1</accession>
<name>A0A0S2LZP1_9MICC</name>
<reference evidence="1 2" key="2">
    <citation type="journal article" date="2016" name="J. Biotechnol.">
        <title>Complete genome sequence of Arthrobacter alpinus ERGS4:06, a yellow pigmented bacterium tolerant to cold and radiations isolated from Sikkim Himalaya.</title>
        <authorList>
            <person name="Kumar R."/>
            <person name="Singh D."/>
            <person name="Swarnkar M.K."/>
            <person name="Singh A.K."/>
            <person name="Kumar S."/>
        </authorList>
    </citation>
    <scope>NUCLEOTIDE SEQUENCE [LARGE SCALE GENOMIC DNA]</scope>
    <source>
        <strain evidence="1 2">ERGS4:06</strain>
    </source>
</reference>
<organism evidence="1 2">
    <name type="scientific">Arthrobacter alpinus</name>
    <dbReference type="NCBI Taxonomy" id="656366"/>
    <lineage>
        <taxon>Bacteria</taxon>
        <taxon>Bacillati</taxon>
        <taxon>Actinomycetota</taxon>
        <taxon>Actinomycetes</taxon>
        <taxon>Micrococcales</taxon>
        <taxon>Micrococcaceae</taxon>
        <taxon>Arthrobacter</taxon>
    </lineage>
</organism>
<protein>
    <submittedName>
        <fullName evidence="1">Uncharacterized protein</fullName>
    </submittedName>
</protein>
<dbReference type="AlphaFoldDB" id="A0A0S2LZP1"/>
<dbReference type="EMBL" id="CP013200">
    <property type="protein sequence ID" value="ALO66712.1"/>
    <property type="molecule type" value="Genomic_DNA"/>
</dbReference>
<reference evidence="2" key="1">
    <citation type="submission" date="2015-11" db="EMBL/GenBank/DDBJ databases">
        <authorList>
            <person name="Kumar R."/>
            <person name="Singh D."/>
            <person name="Swarnkar M.K."/>
            <person name="Singh A.K."/>
            <person name="Kumar S."/>
        </authorList>
    </citation>
    <scope>NUCLEOTIDE SEQUENCE [LARGE SCALE GENOMIC DNA]</scope>
    <source>
        <strain evidence="2">ERGS4:06</strain>
    </source>
</reference>